<keyword evidence="1" id="KW-0812">Transmembrane</keyword>
<reference evidence="2 3" key="1">
    <citation type="journal article" date="2016" name="Nat. Commun.">
        <title>Thousands of microbial genomes shed light on interconnected biogeochemical processes in an aquifer system.</title>
        <authorList>
            <person name="Anantharaman K."/>
            <person name="Brown C.T."/>
            <person name="Hug L.A."/>
            <person name="Sharon I."/>
            <person name="Castelle C.J."/>
            <person name="Probst A.J."/>
            <person name="Thomas B.C."/>
            <person name="Singh A."/>
            <person name="Wilkins M.J."/>
            <person name="Karaoz U."/>
            <person name="Brodie E.L."/>
            <person name="Williams K.H."/>
            <person name="Hubbard S.S."/>
            <person name="Banfield J.F."/>
        </authorList>
    </citation>
    <scope>NUCLEOTIDE SEQUENCE [LARGE SCALE GENOMIC DNA]</scope>
</reference>
<dbReference type="AlphaFoldDB" id="A0A1G2K266"/>
<protein>
    <recommendedName>
        <fullName evidence="4">DUF420 domain-containing protein</fullName>
    </recommendedName>
</protein>
<feature type="transmembrane region" description="Helical" evidence="1">
    <location>
        <begin position="34"/>
        <end position="55"/>
    </location>
</feature>
<evidence type="ECO:0000313" key="2">
    <source>
        <dbReference type="EMBL" id="OGZ93496.1"/>
    </source>
</evidence>
<proteinExistence type="predicted"/>
<gene>
    <name evidence="2" type="ORF">A2633_06430</name>
</gene>
<feature type="transmembrane region" description="Helical" evidence="1">
    <location>
        <begin position="119"/>
        <end position="136"/>
    </location>
</feature>
<feature type="transmembrane region" description="Helical" evidence="1">
    <location>
        <begin position="6"/>
        <end position="27"/>
    </location>
</feature>
<sequence>MNGIPWYSTFTLGTELLVTLGVFYIIYSAYRKNVFPFALTAFVLSYEILFNISYMVYRTFSHQESASHVDSSFHIAVAIFHGIFSLLMFISLVVFMAIAWKKYRAGINFFREHSTLTKVFLVSWLIAVLSGALFYYEAYFSPEEIQVRQEMAS</sequence>
<keyword evidence="1" id="KW-1133">Transmembrane helix</keyword>
<keyword evidence="1" id="KW-0472">Membrane</keyword>
<feature type="transmembrane region" description="Helical" evidence="1">
    <location>
        <begin position="75"/>
        <end position="98"/>
    </location>
</feature>
<dbReference type="EMBL" id="MHQC01000058">
    <property type="protein sequence ID" value="OGZ93496.1"/>
    <property type="molecule type" value="Genomic_DNA"/>
</dbReference>
<evidence type="ECO:0000313" key="3">
    <source>
        <dbReference type="Proteomes" id="UP000177152"/>
    </source>
</evidence>
<dbReference type="Proteomes" id="UP000177152">
    <property type="component" value="Unassembled WGS sequence"/>
</dbReference>
<evidence type="ECO:0000256" key="1">
    <source>
        <dbReference type="SAM" id="Phobius"/>
    </source>
</evidence>
<accession>A0A1G2K266</accession>
<name>A0A1G2K266_9BACT</name>
<evidence type="ECO:0008006" key="4">
    <source>
        <dbReference type="Google" id="ProtNLM"/>
    </source>
</evidence>
<comment type="caution">
    <text evidence="2">The sequence shown here is derived from an EMBL/GenBank/DDBJ whole genome shotgun (WGS) entry which is preliminary data.</text>
</comment>
<organism evidence="2 3">
    <name type="scientific">Candidatus Sungbacteria bacterium RIFCSPHIGHO2_01_FULL_47_32</name>
    <dbReference type="NCBI Taxonomy" id="1802264"/>
    <lineage>
        <taxon>Bacteria</taxon>
        <taxon>Candidatus Sungiibacteriota</taxon>
    </lineage>
</organism>